<evidence type="ECO:0000256" key="7">
    <source>
        <dbReference type="ARBA" id="ARBA00067988"/>
    </source>
</evidence>
<evidence type="ECO:0000256" key="11">
    <source>
        <dbReference type="PIRSR" id="PIRSR002583-1"/>
    </source>
</evidence>
<dbReference type="SUPFAM" id="SSF54211">
    <property type="entry name" value="Ribosomal protein S5 domain 2-like"/>
    <property type="match status" value="1"/>
</dbReference>
<keyword evidence="3 11" id="KW-0547">Nucleotide-binding</keyword>
<accession>A0A2U2B412</accession>
<dbReference type="RefSeq" id="WP_109266053.1">
    <property type="nucleotide sequence ID" value="NZ_QEWP01000025.1"/>
</dbReference>
<keyword evidence="15" id="KW-1185">Reference proteome</keyword>
<keyword evidence="6" id="KW-0143">Chaperone</keyword>
<dbReference type="EMBL" id="QEWP01000025">
    <property type="protein sequence ID" value="PWD97798.1"/>
    <property type="molecule type" value="Genomic_DNA"/>
</dbReference>
<comment type="similarity">
    <text evidence="1">Belongs to the heat shock protein 90 family.</text>
</comment>
<feature type="binding site" evidence="11">
    <location>
        <position position="166"/>
    </location>
    <ligand>
        <name>ATP</name>
        <dbReference type="ChEBI" id="CHEBI:30616"/>
    </ligand>
</feature>
<proteinExistence type="inferred from homology"/>
<dbReference type="PIRSF" id="PIRSF002583">
    <property type="entry name" value="Hsp90"/>
    <property type="match status" value="1"/>
</dbReference>
<feature type="region of interest" description="Disordered" evidence="12">
    <location>
        <begin position="589"/>
        <end position="629"/>
    </location>
</feature>
<dbReference type="Gene3D" id="3.30.230.80">
    <property type="match status" value="1"/>
</dbReference>
<feature type="binding site" evidence="11">
    <location>
        <position position="31"/>
    </location>
    <ligand>
        <name>ATP</name>
        <dbReference type="ChEBI" id="CHEBI:30616"/>
    </ligand>
</feature>
<gene>
    <name evidence="14" type="ORF">DDZ16_18955</name>
</gene>
<dbReference type="GO" id="GO:0016887">
    <property type="term" value="F:ATP hydrolysis activity"/>
    <property type="evidence" value="ECO:0007669"/>
    <property type="project" value="InterPro"/>
</dbReference>
<dbReference type="Pfam" id="PF13589">
    <property type="entry name" value="HATPase_c_3"/>
    <property type="match status" value="1"/>
</dbReference>
<dbReference type="InterPro" id="IPR020568">
    <property type="entry name" value="Ribosomal_Su5_D2-typ_SF"/>
</dbReference>
<dbReference type="FunFam" id="3.30.230.80:FF:000008">
    <property type="entry name" value="Molecular chaperone HtpG"/>
    <property type="match status" value="1"/>
</dbReference>
<dbReference type="InterPro" id="IPR001404">
    <property type="entry name" value="Hsp90_fam"/>
</dbReference>
<evidence type="ECO:0000256" key="4">
    <source>
        <dbReference type="ARBA" id="ARBA00022840"/>
    </source>
</evidence>
<feature type="domain" description="Histidine kinase/HSP90-like ATPase" evidence="13">
    <location>
        <begin position="24"/>
        <end position="176"/>
    </location>
</feature>
<evidence type="ECO:0000259" key="13">
    <source>
        <dbReference type="SMART" id="SM00387"/>
    </source>
</evidence>
<evidence type="ECO:0000256" key="3">
    <source>
        <dbReference type="ARBA" id="ARBA00022741"/>
    </source>
</evidence>
<feature type="binding site" evidence="11">
    <location>
        <begin position="96"/>
        <end position="97"/>
    </location>
    <ligand>
        <name>ATP</name>
        <dbReference type="ChEBI" id="CHEBI:30616"/>
    </ligand>
</feature>
<feature type="binding site" evidence="11">
    <location>
        <position position="35"/>
    </location>
    <ligand>
        <name>ATP</name>
        <dbReference type="ChEBI" id="CHEBI:30616"/>
    </ligand>
</feature>
<feature type="binding site" evidence="11">
    <location>
        <position position="328"/>
    </location>
    <ligand>
        <name>ATP</name>
        <dbReference type="ChEBI" id="CHEBI:30616"/>
    </ligand>
</feature>
<dbReference type="GO" id="GO:0005524">
    <property type="term" value="F:ATP binding"/>
    <property type="evidence" value="ECO:0007669"/>
    <property type="project" value="UniProtKB-KW"/>
</dbReference>
<evidence type="ECO:0000256" key="10">
    <source>
        <dbReference type="ARBA" id="ARBA00080411"/>
    </source>
</evidence>
<dbReference type="PANTHER" id="PTHR11528">
    <property type="entry name" value="HEAT SHOCK PROTEIN 90 FAMILY MEMBER"/>
    <property type="match status" value="1"/>
</dbReference>
<evidence type="ECO:0000256" key="2">
    <source>
        <dbReference type="ARBA" id="ARBA00022490"/>
    </source>
</evidence>
<evidence type="ECO:0000313" key="15">
    <source>
        <dbReference type="Proteomes" id="UP000244956"/>
    </source>
</evidence>
<feature type="binding site" evidence="11">
    <location>
        <position position="81"/>
    </location>
    <ligand>
        <name>ATP</name>
        <dbReference type="ChEBI" id="CHEBI:30616"/>
    </ligand>
</feature>
<dbReference type="FunFam" id="3.30.565.10:FF:000076">
    <property type="entry name" value="Molecular chaperone HtpG"/>
    <property type="match status" value="1"/>
</dbReference>
<evidence type="ECO:0000313" key="14">
    <source>
        <dbReference type="EMBL" id="PWD97798.1"/>
    </source>
</evidence>
<dbReference type="InterPro" id="IPR019805">
    <property type="entry name" value="Heat_shock_protein_90_CS"/>
</dbReference>
<comment type="caution">
    <text evidence="14">The sequence shown here is derived from an EMBL/GenBank/DDBJ whole genome shotgun (WGS) entry which is preliminary data.</text>
</comment>
<dbReference type="InterPro" id="IPR003594">
    <property type="entry name" value="HATPase_dom"/>
</dbReference>
<evidence type="ECO:0000256" key="6">
    <source>
        <dbReference type="ARBA" id="ARBA00023186"/>
    </source>
</evidence>
<dbReference type="GO" id="GO:0140662">
    <property type="term" value="F:ATP-dependent protein folding chaperone"/>
    <property type="evidence" value="ECO:0007669"/>
    <property type="project" value="InterPro"/>
</dbReference>
<feature type="binding site" evidence="11">
    <location>
        <position position="76"/>
    </location>
    <ligand>
        <name>ATP</name>
        <dbReference type="ChEBI" id="CHEBI:30616"/>
    </ligand>
</feature>
<dbReference type="OrthoDB" id="9802640at2"/>
<dbReference type="SMART" id="SM00387">
    <property type="entry name" value="HATPase_c"/>
    <property type="match status" value="1"/>
</dbReference>
<dbReference type="Pfam" id="PF00183">
    <property type="entry name" value="HSP90"/>
    <property type="match status" value="1"/>
</dbReference>
<name>A0A2U2B412_9BACT</name>
<keyword evidence="5" id="KW-0346">Stress response</keyword>
<dbReference type="PROSITE" id="PS00298">
    <property type="entry name" value="HSP90"/>
    <property type="match status" value="1"/>
</dbReference>
<evidence type="ECO:0000256" key="9">
    <source>
        <dbReference type="ARBA" id="ARBA00079544"/>
    </source>
</evidence>
<dbReference type="PRINTS" id="PR00775">
    <property type="entry name" value="HEATSHOCK90"/>
</dbReference>
<evidence type="ECO:0000256" key="8">
    <source>
        <dbReference type="ARBA" id="ARBA00070675"/>
    </source>
</evidence>
<dbReference type="SUPFAM" id="SSF55874">
    <property type="entry name" value="ATPase domain of HSP90 chaperone/DNA topoisomerase II/histidine kinase"/>
    <property type="match status" value="1"/>
</dbReference>
<reference evidence="14 15" key="1">
    <citation type="submission" date="2018-05" db="EMBL/GenBank/DDBJ databases">
        <title>Marinilabilia rubrum sp. nov., isolated from saltern sediment.</title>
        <authorList>
            <person name="Zhang R."/>
        </authorList>
    </citation>
    <scope>NUCLEOTIDE SEQUENCE [LARGE SCALE GENOMIC DNA]</scope>
    <source>
        <strain evidence="14 15">WTE16</strain>
    </source>
</reference>
<evidence type="ECO:0000256" key="1">
    <source>
        <dbReference type="ARBA" id="ARBA00008239"/>
    </source>
</evidence>
<dbReference type="CDD" id="cd16927">
    <property type="entry name" value="HATPase_Hsp90-like"/>
    <property type="match status" value="1"/>
</dbReference>
<protein>
    <recommendedName>
        <fullName evidence="8">Chaperone protein HtpG</fullName>
    </recommendedName>
    <alternativeName>
        <fullName evidence="7">Chaperone protein htpG</fullName>
    </alternativeName>
    <alternativeName>
        <fullName evidence="9 10">Heat shock protein HtpG</fullName>
    </alternativeName>
</protein>
<organism evidence="14 15">
    <name type="scientific">Marinilabilia rubra</name>
    <dbReference type="NCBI Taxonomy" id="2162893"/>
    <lineage>
        <taxon>Bacteria</taxon>
        <taxon>Pseudomonadati</taxon>
        <taxon>Bacteroidota</taxon>
        <taxon>Bacteroidia</taxon>
        <taxon>Marinilabiliales</taxon>
        <taxon>Marinilabiliaceae</taxon>
        <taxon>Marinilabilia</taxon>
    </lineage>
</organism>
<dbReference type="Proteomes" id="UP000244956">
    <property type="component" value="Unassembled WGS sequence"/>
</dbReference>
<sequence length="684" mass="78559">MQKGKIGISTENIFPIIKKYLYSDHEIFLRELISNAVDATQKLNTLARIGDYKGEVGDTTIRVSVDEEKNTITISDRGIGMTADEIEKYINQVAFSGANEFLEKYKNDANAIIGHFGMGFYSSFMVSEKVEIHTLSHKEGSQAVKWECDGSPEYTIEEIDKKERGTDIVLYIDDENKNFVSKDEINRLLKKYCGFLPVPVAFGKKTEWKDGKEVETDEENIINDTNPLWTQAPSNLKDEDYNKFYRDLYPMAEDPLFNIHLNVDYPFNLTGILYFPKIKNNIEVQRNKIQLYCNQVYVTDSVEGIVPEFLTLLHGVIDSPDIPLNVSRSYLQSDSNVKKISSHITKKVADRLDEIFKTERQSFENKWDDLKIFIEYGMLTDEKFYDRAQKFALLKNTDGKFFTFDEYKNIIKDSQTDKDNQLVYLYATDAQDQFSFIEAAKNKGYDVLLMDGQLDTHYINHLEQKFEGARFVRVDSDVPEKLIPKEEQTELKLTEAEKDNLTTIFSSQVPNMEKANFVVSFEALAADDKPVMITQQEFMRRMKEMSQNGGGPMAFYGEMPDSYNLVVNGNHELIQRVVKDCEEAVGESVSSLRGKMESLESRKSELEKSKEDKKEEEVPQAEKEELEDVEKKVTELRGKKDEALQGFASKNKLVSQLIDLALLSNNMLKGEALNRFVKRSIDLI</sequence>
<evidence type="ECO:0000256" key="5">
    <source>
        <dbReference type="ARBA" id="ARBA00023016"/>
    </source>
</evidence>
<dbReference type="InterPro" id="IPR036890">
    <property type="entry name" value="HATPase_C_sf"/>
</dbReference>
<dbReference type="NCBIfam" id="NF003555">
    <property type="entry name" value="PRK05218.1"/>
    <property type="match status" value="1"/>
</dbReference>
<keyword evidence="4 11" id="KW-0067">ATP-binding</keyword>
<dbReference type="GO" id="GO:0051082">
    <property type="term" value="F:unfolded protein binding"/>
    <property type="evidence" value="ECO:0007669"/>
    <property type="project" value="InterPro"/>
</dbReference>
<dbReference type="AlphaFoldDB" id="A0A2U2B412"/>
<dbReference type="InterPro" id="IPR020575">
    <property type="entry name" value="Hsp90_N"/>
</dbReference>
<keyword evidence="2" id="KW-0963">Cytoplasm</keyword>
<dbReference type="Gene3D" id="3.30.565.10">
    <property type="entry name" value="Histidine kinase-like ATPase, C-terminal domain"/>
    <property type="match status" value="1"/>
</dbReference>
<dbReference type="Gene3D" id="3.40.50.11260">
    <property type="match status" value="1"/>
</dbReference>
<feature type="compositionally biased region" description="Basic and acidic residues" evidence="12">
    <location>
        <begin position="594"/>
        <end position="629"/>
    </location>
</feature>
<evidence type="ECO:0000256" key="12">
    <source>
        <dbReference type="SAM" id="MobiDB-lite"/>
    </source>
</evidence>